<evidence type="ECO:0000313" key="1">
    <source>
        <dbReference type="EMBL" id="KXZ42100.1"/>
    </source>
</evidence>
<dbReference type="Proteomes" id="UP000075714">
    <property type="component" value="Unassembled WGS sequence"/>
</dbReference>
<organism evidence="1 2">
    <name type="scientific">Gonium pectorale</name>
    <name type="common">Green alga</name>
    <dbReference type="NCBI Taxonomy" id="33097"/>
    <lineage>
        <taxon>Eukaryota</taxon>
        <taxon>Viridiplantae</taxon>
        <taxon>Chlorophyta</taxon>
        <taxon>core chlorophytes</taxon>
        <taxon>Chlorophyceae</taxon>
        <taxon>CS clade</taxon>
        <taxon>Chlamydomonadales</taxon>
        <taxon>Volvocaceae</taxon>
        <taxon>Gonium</taxon>
    </lineage>
</organism>
<gene>
    <name evidence="1" type="ORF">GPECTOR_205g388</name>
</gene>
<sequence length="231" mass="24617">MSSRPCVKAEITASSGSAAPGAAAPLATKRGTTAKGLLKFVANSKQQVISTKHLGAIYDSTVAKDSSELGILCKAGMRAQFCADGWKKQACNQGEPLINFMVLKTDGGDIFLKVMRVAGVTKNAQWIADALEREALAAVGGTIRSDARLSRTCHAKDRARTAPYGMARGVVERFQNRYLCFGAQLVRVGLCAPRCAPSPPDVVELAEELVYVRGNNDTSGRSLDEEILLSI</sequence>
<name>A0A150FYH6_GONPE</name>
<dbReference type="EMBL" id="LSYV01000204">
    <property type="protein sequence ID" value="KXZ42100.1"/>
    <property type="molecule type" value="Genomic_DNA"/>
</dbReference>
<evidence type="ECO:0000313" key="2">
    <source>
        <dbReference type="Proteomes" id="UP000075714"/>
    </source>
</evidence>
<dbReference type="AlphaFoldDB" id="A0A150FYH6"/>
<reference evidence="2" key="1">
    <citation type="journal article" date="2016" name="Nat. Commun.">
        <title>The Gonium pectorale genome demonstrates co-option of cell cycle regulation during the evolution of multicellularity.</title>
        <authorList>
            <person name="Hanschen E.R."/>
            <person name="Marriage T.N."/>
            <person name="Ferris P.J."/>
            <person name="Hamaji T."/>
            <person name="Toyoda A."/>
            <person name="Fujiyama A."/>
            <person name="Neme R."/>
            <person name="Noguchi H."/>
            <person name="Minakuchi Y."/>
            <person name="Suzuki M."/>
            <person name="Kawai-Toyooka H."/>
            <person name="Smith D.R."/>
            <person name="Sparks H."/>
            <person name="Anderson J."/>
            <person name="Bakaric R."/>
            <person name="Luria V."/>
            <person name="Karger A."/>
            <person name="Kirschner M.W."/>
            <person name="Durand P.M."/>
            <person name="Michod R.E."/>
            <person name="Nozaki H."/>
            <person name="Olson B.J."/>
        </authorList>
    </citation>
    <scope>NUCLEOTIDE SEQUENCE [LARGE SCALE GENOMIC DNA]</scope>
    <source>
        <strain evidence="2">NIES-2863</strain>
    </source>
</reference>
<proteinExistence type="predicted"/>
<accession>A0A150FYH6</accession>
<dbReference type="OrthoDB" id="2442898at2759"/>
<comment type="caution">
    <text evidence="1">The sequence shown here is derived from an EMBL/GenBank/DDBJ whole genome shotgun (WGS) entry which is preliminary data.</text>
</comment>
<protein>
    <submittedName>
        <fullName evidence="1">Uncharacterized protein</fullName>
    </submittedName>
</protein>
<keyword evidence="2" id="KW-1185">Reference proteome</keyword>